<evidence type="ECO:0000259" key="2">
    <source>
        <dbReference type="Pfam" id="PF20151"/>
    </source>
</evidence>
<protein>
    <recommendedName>
        <fullName evidence="2">DUF6533 domain-containing protein</fullName>
    </recommendedName>
</protein>
<gene>
    <name evidence="3" type="ORF">PYCCODRAFT_1462908</name>
</gene>
<name>A0A1Y2J8Z1_TRAC3</name>
<feature type="transmembrane region" description="Helical" evidence="1">
    <location>
        <begin position="116"/>
        <end position="136"/>
    </location>
</feature>
<dbReference type="AlphaFoldDB" id="A0A1Y2J8Z1"/>
<keyword evidence="1" id="KW-1133">Transmembrane helix</keyword>
<keyword evidence="1" id="KW-0472">Membrane</keyword>
<evidence type="ECO:0000256" key="1">
    <source>
        <dbReference type="SAM" id="Phobius"/>
    </source>
</evidence>
<keyword evidence="4" id="KW-1185">Reference proteome</keyword>
<evidence type="ECO:0000313" key="4">
    <source>
        <dbReference type="Proteomes" id="UP000193067"/>
    </source>
</evidence>
<reference evidence="3 4" key="1">
    <citation type="journal article" date="2015" name="Biotechnol. Biofuels">
        <title>Enhanced degradation of softwood versus hardwood by the white-rot fungus Pycnoporus coccineus.</title>
        <authorList>
            <person name="Couturier M."/>
            <person name="Navarro D."/>
            <person name="Chevret D."/>
            <person name="Henrissat B."/>
            <person name="Piumi F."/>
            <person name="Ruiz-Duenas F.J."/>
            <person name="Martinez A.T."/>
            <person name="Grigoriev I.V."/>
            <person name="Riley R."/>
            <person name="Lipzen A."/>
            <person name="Berrin J.G."/>
            <person name="Master E.R."/>
            <person name="Rosso M.N."/>
        </authorList>
    </citation>
    <scope>NUCLEOTIDE SEQUENCE [LARGE SCALE GENOMIC DNA]</scope>
    <source>
        <strain evidence="3 4">BRFM310</strain>
    </source>
</reference>
<dbReference type="Proteomes" id="UP000193067">
    <property type="component" value="Unassembled WGS sequence"/>
</dbReference>
<keyword evidence="1" id="KW-0812">Transmembrane</keyword>
<dbReference type="EMBL" id="KZ084086">
    <property type="protein sequence ID" value="OSD08712.1"/>
    <property type="molecule type" value="Genomic_DNA"/>
</dbReference>
<feature type="transmembrane region" description="Helical" evidence="1">
    <location>
        <begin position="208"/>
        <end position="227"/>
    </location>
</feature>
<proteinExistence type="predicted"/>
<organism evidence="3 4">
    <name type="scientific">Trametes coccinea (strain BRFM310)</name>
    <name type="common">Pycnoporus coccineus</name>
    <dbReference type="NCBI Taxonomy" id="1353009"/>
    <lineage>
        <taxon>Eukaryota</taxon>
        <taxon>Fungi</taxon>
        <taxon>Dikarya</taxon>
        <taxon>Basidiomycota</taxon>
        <taxon>Agaricomycotina</taxon>
        <taxon>Agaricomycetes</taxon>
        <taxon>Polyporales</taxon>
        <taxon>Polyporaceae</taxon>
        <taxon>Trametes</taxon>
    </lineage>
</organism>
<sequence>MATVQAQPDAAFFTNSVRWDTSLTLSALTILYYDYAVTVLSELQYYWSPPVPSVNFLLFAVNRYIGLLGPIPVFFEYFLETSESLYHQAFAMMSQALVAIVLILRTYALYNCNKRMLALLISMHFGGAIHCLSAVLTSKSPLSTDIHLGFRYPRCNLALSDDQGVHLALAWSAMLWFDTIIFLLTLYKALQMRKELAGSLLEILFRDGTIYYGILVAVNMVNIITFLKTPPNTPMKGMATTMTNVLSVTLTSRLMLNLRDPTLQRGRRIGGEFGATRPEAWETTGQYSSRMMSFRQPTVDLESMACDDFETTQGSE</sequence>
<feature type="transmembrane region" description="Helical" evidence="1">
    <location>
        <begin position="85"/>
        <end position="104"/>
    </location>
</feature>
<feature type="transmembrane region" description="Helical" evidence="1">
    <location>
        <begin position="168"/>
        <end position="187"/>
    </location>
</feature>
<dbReference type="OrthoDB" id="2686513at2759"/>
<dbReference type="InterPro" id="IPR045340">
    <property type="entry name" value="DUF6533"/>
</dbReference>
<accession>A0A1Y2J8Z1</accession>
<feature type="transmembrane region" description="Helical" evidence="1">
    <location>
        <begin position="239"/>
        <end position="258"/>
    </location>
</feature>
<feature type="transmembrane region" description="Helical" evidence="1">
    <location>
        <begin position="55"/>
        <end position="79"/>
    </location>
</feature>
<evidence type="ECO:0000313" key="3">
    <source>
        <dbReference type="EMBL" id="OSD08712.1"/>
    </source>
</evidence>
<dbReference type="Pfam" id="PF20151">
    <property type="entry name" value="DUF6533"/>
    <property type="match status" value="1"/>
</dbReference>
<feature type="domain" description="DUF6533" evidence="2">
    <location>
        <begin position="23"/>
        <end position="68"/>
    </location>
</feature>